<dbReference type="Pfam" id="PF03169">
    <property type="entry name" value="OPT"/>
    <property type="match status" value="1"/>
</dbReference>
<feature type="transmembrane region" description="Helical" evidence="8">
    <location>
        <begin position="460"/>
        <end position="478"/>
    </location>
</feature>
<keyword evidence="5 8" id="KW-1133">Transmembrane helix</keyword>
<feature type="transmembrane region" description="Helical" evidence="8">
    <location>
        <begin position="342"/>
        <end position="366"/>
    </location>
</feature>
<evidence type="ECO:0000256" key="3">
    <source>
        <dbReference type="ARBA" id="ARBA00022448"/>
    </source>
</evidence>
<evidence type="ECO:0000256" key="2">
    <source>
        <dbReference type="ARBA" id="ARBA00010276"/>
    </source>
</evidence>
<evidence type="ECO:0000256" key="4">
    <source>
        <dbReference type="ARBA" id="ARBA00022692"/>
    </source>
</evidence>
<feature type="transmembrane region" description="Helical" evidence="8">
    <location>
        <begin position="484"/>
        <end position="500"/>
    </location>
</feature>
<feature type="transmembrane region" description="Helical" evidence="8">
    <location>
        <begin position="520"/>
        <end position="543"/>
    </location>
</feature>
<evidence type="ECO:0000256" key="5">
    <source>
        <dbReference type="ARBA" id="ARBA00022989"/>
    </source>
</evidence>
<name>A0ABC8VZ61_9POAL</name>
<dbReference type="InterPro" id="IPR045035">
    <property type="entry name" value="YSL-like"/>
</dbReference>
<dbReference type="NCBIfam" id="TIGR00728">
    <property type="entry name" value="OPT_sfam"/>
    <property type="match status" value="1"/>
</dbReference>
<feature type="transmembrane region" description="Helical" evidence="8">
    <location>
        <begin position="181"/>
        <end position="204"/>
    </location>
</feature>
<comment type="subcellular location">
    <subcellularLocation>
        <location evidence="1">Membrane</location>
        <topology evidence="1">Multi-pass membrane protein</topology>
    </subcellularLocation>
</comment>
<protein>
    <submittedName>
        <fullName evidence="9">Uncharacterized protein</fullName>
    </submittedName>
</protein>
<keyword evidence="6 8" id="KW-0472">Membrane</keyword>
<evidence type="ECO:0000256" key="7">
    <source>
        <dbReference type="SAM" id="MobiDB-lite"/>
    </source>
</evidence>
<feature type="transmembrane region" description="Helical" evidence="8">
    <location>
        <begin position="255"/>
        <end position="276"/>
    </location>
</feature>
<accession>A0ABC8VZ61</accession>
<feature type="transmembrane region" description="Helical" evidence="8">
    <location>
        <begin position="624"/>
        <end position="648"/>
    </location>
</feature>
<feature type="transmembrane region" description="Helical" evidence="8">
    <location>
        <begin position="288"/>
        <end position="318"/>
    </location>
</feature>
<dbReference type="Proteomes" id="UP001497457">
    <property type="component" value="Chromosome 11b"/>
</dbReference>
<dbReference type="PANTHER" id="PTHR31645:SF81">
    <property type="entry name" value="METAL-NICOTIANAMINE TRANSPORTER YSL7"/>
    <property type="match status" value="1"/>
</dbReference>
<organism evidence="9 10">
    <name type="scientific">Urochloa decumbens</name>
    <dbReference type="NCBI Taxonomy" id="240449"/>
    <lineage>
        <taxon>Eukaryota</taxon>
        <taxon>Viridiplantae</taxon>
        <taxon>Streptophyta</taxon>
        <taxon>Embryophyta</taxon>
        <taxon>Tracheophyta</taxon>
        <taxon>Spermatophyta</taxon>
        <taxon>Magnoliopsida</taxon>
        <taxon>Liliopsida</taxon>
        <taxon>Poales</taxon>
        <taxon>Poaceae</taxon>
        <taxon>PACMAD clade</taxon>
        <taxon>Panicoideae</taxon>
        <taxon>Panicodae</taxon>
        <taxon>Paniceae</taxon>
        <taxon>Melinidinae</taxon>
        <taxon>Urochloa</taxon>
    </lineage>
</organism>
<feature type="transmembrane region" description="Helical" evidence="8">
    <location>
        <begin position="99"/>
        <end position="122"/>
    </location>
</feature>
<feature type="transmembrane region" description="Helical" evidence="8">
    <location>
        <begin position="67"/>
        <end position="87"/>
    </location>
</feature>
<keyword evidence="3" id="KW-0813">Transport</keyword>
<sequence length="717" mass="78943">MHTRPPKETFSINNQKRQKYHKESLTSSKKAQDLTMDATIGESAPSVERVFEGQPYPAFWDQVTLRAMFVAVLLGALFSLMTLRIYMQVGIVGAFNMPMNILSFMTLRGLVSLMRRCGIAAAPFTRQENIFLQTSAITSVNVAASCGLANYIVGMFSVVAKALSENPDQTDIVDDLTKRDFGIFLLMTGMVAIMSTLPLVQIMIVDYRLLFPTGSVVAHLINCFHTPQGAYVAKLQYQAILKSFAGSFSWSLFQWFYTGGSGCGFGAFPTFGLELYKRRFYFDFSASYIGLGMIVPPTVNFGLLFGGILSGGIIYPWLESKKGQWYFTESPSTLNGINGYKVFIGITMVVAEGIFNFLTLTTATLIDFFKKRQENETGVTKYILKHPSLNYDDRKRLEVFISNRVSVFGGVVGYIGFAMICSVVTPWIFHQIKFHHLVVLFICIPAFVFSNTYGTGLTDWSVAPTYGKLVLFLVAAWYAKPGAVIASLAACGVAWMALNISSQAVQDHKTGYMTLTSPKVVAAGHIYGILIGCVITPIIFIFFEFNAKKTAPIGSKKSEFPCPSAILYRAISLLGMGGVKELPKYCITFSLITIAITLALEILRLVSQRKDWKVQQYIPCMTALALPFLAGPTFTIDMALGSIFLIIWSKVNRQSAEILSSAVAAGLVCGDGIWYLPSATLGLFNVEPPICMRFLESGKEVQMADAFLNTLGTQGTT</sequence>
<feature type="transmembrane region" description="Helical" evidence="8">
    <location>
        <begin position="405"/>
        <end position="428"/>
    </location>
</feature>
<gene>
    <name evidence="9" type="ORF">URODEC1_LOCUS8403</name>
</gene>
<feature type="region of interest" description="Disordered" evidence="7">
    <location>
        <begin position="1"/>
        <end position="28"/>
    </location>
</feature>
<evidence type="ECO:0000256" key="6">
    <source>
        <dbReference type="ARBA" id="ARBA00023136"/>
    </source>
</evidence>
<keyword evidence="10" id="KW-1185">Reference proteome</keyword>
<dbReference type="PANTHER" id="PTHR31645">
    <property type="entry name" value="OLIGOPEPTIDE TRANSPORTER YGL114W-RELATED"/>
    <property type="match status" value="1"/>
</dbReference>
<proteinExistence type="inferred from homology"/>
<dbReference type="GO" id="GO:0016020">
    <property type="term" value="C:membrane"/>
    <property type="evidence" value="ECO:0007669"/>
    <property type="project" value="UniProtKB-SubCell"/>
</dbReference>
<feature type="transmembrane region" description="Helical" evidence="8">
    <location>
        <begin position="582"/>
        <end position="603"/>
    </location>
</feature>
<evidence type="ECO:0000313" key="10">
    <source>
        <dbReference type="Proteomes" id="UP001497457"/>
    </source>
</evidence>
<dbReference type="InterPro" id="IPR004813">
    <property type="entry name" value="OPT"/>
</dbReference>
<keyword evidence="4 8" id="KW-0812">Transmembrane</keyword>
<reference evidence="9" key="1">
    <citation type="submission" date="2024-10" db="EMBL/GenBank/DDBJ databases">
        <authorList>
            <person name="Ryan C."/>
        </authorList>
    </citation>
    <scope>NUCLEOTIDE SEQUENCE [LARGE SCALE GENOMIC DNA]</scope>
</reference>
<dbReference type="AlphaFoldDB" id="A0ABC8VZ61"/>
<evidence type="ECO:0000256" key="1">
    <source>
        <dbReference type="ARBA" id="ARBA00004141"/>
    </source>
</evidence>
<feature type="transmembrane region" description="Helical" evidence="8">
    <location>
        <begin position="434"/>
        <end position="453"/>
    </location>
</feature>
<evidence type="ECO:0000313" key="9">
    <source>
        <dbReference type="EMBL" id="CAL4899843.1"/>
    </source>
</evidence>
<comment type="similarity">
    <text evidence="2">Belongs to the YSL (TC 2.A.67.2) family.</text>
</comment>
<evidence type="ECO:0000256" key="8">
    <source>
        <dbReference type="SAM" id="Phobius"/>
    </source>
</evidence>
<dbReference type="EMBL" id="OZ075121">
    <property type="protein sequence ID" value="CAL4899843.1"/>
    <property type="molecule type" value="Genomic_DNA"/>
</dbReference>